<evidence type="ECO:0000313" key="2">
    <source>
        <dbReference type="EMBL" id="MFC7138921.1"/>
    </source>
</evidence>
<dbReference type="GeneID" id="78819167"/>
<dbReference type="AlphaFoldDB" id="A0ABD5XY77"/>
<proteinExistence type="predicted"/>
<dbReference type="InterPro" id="IPR036249">
    <property type="entry name" value="Thioredoxin-like_sf"/>
</dbReference>
<sequence length="230" mass="25406">MSRTTDERRIDAHVDALVDEGVLDHDEATDEVWTTDDFERDRHVYYDTYLDVDEEEFHRSVADAFDLPSTEAAADRIDRLDVSREEFATYMALYARLEGYDTGELAEMAGIVVEVGPDSPVPDGVTELDDDSYADFLADHDRAVVTVWKRGCDPCEEMKAELDEILAALPDGAAVGGLDGEQCPDFCRTHEVNAAPAVVFFDDGDRLDVVTGRTSPASLAERVAELYGDG</sequence>
<evidence type="ECO:0000259" key="1">
    <source>
        <dbReference type="Pfam" id="PF00085"/>
    </source>
</evidence>
<reference evidence="2 3" key="1">
    <citation type="journal article" date="2019" name="Int. J. Syst. Evol. Microbiol.">
        <title>The Global Catalogue of Microorganisms (GCM) 10K type strain sequencing project: providing services to taxonomists for standard genome sequencing and annotation.</title>
        <authorList>
            <consortium name="The Broad Institute Genomics Platform"/>
            <consortium name="The Broad Institute Genome Sequencing Center for Infectious Disease"/>
            <person name="Wu L."/>
            <person name="Ma J."/>
        </authorList>
    </citation>
    <scope>NUCLEOTIDE SEQUENCE [LARGE SCALE GENOMIC DNA]</scope>
    <source>
        <strain evidence="2 3">XZYJT29</strain>
    </source>
</reference>
<accession>A0ABD5XY77</accession>
<keyword evidence="3" id="KW-1185">Reference proteome</keyword>
<dbReference type="Gene3D" id="3.40.30.10">
    <property type="entry name" value="Glutaredoxin"/>
    <property type="match status" value="1"/>
</dbReference>
<feature type="domain" description="Thioredoxin" evidence="1">
    <location>
        <begin position="125"/>
        <end position="224"/>
    </location>
</feature>
<protein>
    <submittedName>
        <fullName evidence="2">Thioredoxin family protein</fullName>
    </submittedName>
</protein>
<dbReference type="SUPFAM" id="SSF52833">
    <property type="entry name" value="Thioredoxin-like"/>
    <property type="match status" value="1"/>
</dbReference>
<dbReference type="EMBL" id="JBHTAS010000001">
    <property type="protein sequence ID" value="MFC7138921.1"/>
    <property type="molecule type" value="Genomic_DNA"/>
</dbReference>
<gene>
    <name evidence="2" type="ORF">ACFQMA_03600</name>
</gene>
<evidence type="ECO:0000313" key="3">
    <source>
        <dbReference type="Proteomes" id="UP001596432"/>
    </source>
</evidence>
<comment type="caution">
    <text evidence="2">The sequence shown here is derived from an EMBL/GenBank/DDBJ whole genome shotgun (WGS) entry which is preliminary data.</text>
</comment>
<dbReference type="InterPro" id="IPR013766">
    <property type="entry name" value="Thioredoxin_domain"/>
</dbReference>
<dbReference type="CDD" id="cd02947">
    <property type="entry name" value="TRX_family"/>
    <property type="match status" value="1"/>
</dbReference>
<organism evidence="2 3">
    <name type="scientific">Halosimplex aquaticum</name>
    <dbReference type="NCBI Taxonomy" id="3026162"/>
    <lineage>
        <taxon>Archaea</taxon>
        <taxon>Methanobacteriati</taxon>
        <taxon>Methanobacteriota</taxon>
        <taxon>Stenosarchaea group</taxon>
        <taxon>Halobacteria</taxon>
        <taxon>Halobacteriales</taxon>
        <taxon>Haloarculaceae</taxon>
        <taxon>Halosimplex</taxon>
    </lineage>
</organism>
<dbReference type="Pfam" id="PF00085">
    <property type="entry name" value="Thioredoxin"/>
    <property type="match status" value="1"/>
</dbReference>
<dbReference type="RefSeq" id="WP_274324522.1">
    <property type="nucleotide sequence ID" value="NZ_CP118158.1"/>
</dbReference>
<name>A0ABD5XY77_9EURY</name>
<dbReference type="Proteomes" id="UP001596432">
    <property type="component" value="Unassembled WGS sequence"/>
</dbReference>